<keyword evidence="7" id="KW-0378">Hydrolase</keyword>
<evidence type="ECO:0000259" key="16">
    <source>
        <dbReference type="PROSITE" id="PS51066"/>
    </source>
</evidence>
<name>A0A927JAH2_9ACTN</name>
<dbReference type="SUPFAM" id="SSF46946">
    <property type="entry name" value="S13-like H2TH domain"/>
    <property type="match status" value="1"/>
</dbReference>
<protein>
    <recommendedName>
        <fullName evidence="3">DNA-(apurinic or apyrimidinic site) lyase</fullName>
        <ecNumber evidence="3">4.2.99.18</ecNumber>
    </recommendedName>
</protein>
<dbReference type="RefSeq" id="WP_192038166.1">
    <property type="nucleotide sequence ID" value="NZ_JACYWE010000002.1"/>
</dbReference>
<dbReference type="GO" id="GO:0140078">
    <property type="term" value="F:class I DNA-(apurinic or apyrimidinic site) endonuclease activity"/>
    <property type="evidence" value="ECO:0007669"/>
    <property type="project" value="UniProtKB-EC"/>
</dbReference>
<dbReference type="GO" id="GO:0006284">
    <property type="term" value="P:base-excision repair"/>
    <property type="evidence" value="ECO:0007669"/>
    <property type="project" value="InterPro"/>
</dbReference>
<comment type="similarity">
    <text evidence="2">Belongs to the FPG family.</text>
</comment>
<dbReference type="SMART" id="SM01232">
    <property type="entry name" value="H2TH"/>
    <property type="match status" value="1"/>
</dbReference>
<keyword evidence="9" id="KW-0238">DNA-binding</keyword>
<dbReference type="InterPro" id="IPR010979">
    <property type="entry name" value="Ribosomal_uS13-like_H2TH"/>
</dbReference>
<dbReference type="CDD" id="cd08970">
    <property type="entry name" value="AcNei1_N"/>
    <property type="match status" value="1"/>
</dbReference>
<dbReference type="InterPro" id="IPR035937">
    <property type="entry name" value="FPG_N"/>
</dbReference>
<evidence type="ECO:0000256" key="7">
    <source>
        <dbReference type="ARBA" id="ARBA00022801"/>
    </source>
</evidence>
<dbReference type="FunFam" id="1.10.8.50:FF:000003">
    <property type="entry name" value="Formamidopyrimidine-DNA glycosylase"/>
    <property type="match status" value="1"/>
</dbReference>
<dbReference type="InterPro" id="IPR015886">
    <property type="entry name" value="H2TH_FPG"/>
</dbReference>
<evidence type="ECO:0000256" key="4">
    <source>
        <dbReference type="ARBA" id="ARBA00022723"/>
    </source>
</evidence>
<evidence type="ECO:0000256" key="11">
    <source>
        <dbReference type="ARBA" id="ARBA00023239"/>
    </source>
</evidence>
<dbReference type="PANTHER" id="PTHR42697:SF3">
    <property type="entry name" value="ENDONUCLEASE 8 1"/>
    <property type="match status" value="1"/>
</dbReference>
<keyword evidence="12" id="KW-0511">Multifunctional enzyme</keyword>
<evidence type="ECO:0000256" key="13">
    <source>
        <dbReference type="ARBA" id="ARBA00023295"/>
    </source>
</evidence>
<evidence type="ECO:0000256" key="1">
    <source>
        <dbReference type="ARBA" id="ARBA00001947"/>
    </source>
</evidence>
<dbReference type="InterPro" id="IPR000214">
    <property type="entry name" value="Znf_DNA_glyclase/AP_lyase"/>
</dbReference>
<dbReference type="InterPro" id="IPR010663">
    <property type="entry name" value="Znf_FPG/IleRS"/>
</dbReference>
<evidence type="ECO:0000256" key="8">
    <source>
        <dbReference type="ARBA" id="ARBA00022833"/>
    </source>
</evidence>
<dbReference type="SMART" id="SM00898">
    <property type="entry name" value="Fapy_DNA_glyco"/>
    <property type="match status" value="1"/>
</dbReference>
<organism evidence="17 18">
    <name type="scientific">Lolliginicoccus lacisalsi</name>
    <dbReference type="NCBI Taxonomy" id="2742202"/>
    <lineage>
        <taxon>Bacteria</taxon>
        <taxon>Bacillati</taxon>
        <taxon>Actinomycetota</taxon>
        <taxon>Actinomycetes</taxon>
        <taxon>Mycobacteriales</taxon>
        <taxon>Hoyosellaceae</taxon>
        <taxon>Lolliginicoccus</taxon>
    </lineage>
</organism>
<dbReference type="Gene3D" id="1.10.8.50">
    <property type="match status" value="1"/>
</dbReference>
<comment type="caution">
    <text evidence="17">The sequence shown here is derived from an EMBL/GenBank/DDBJ whole genome shotgun (WGS) entry which is preliminary data.</text>
</comment>
<dbReference type="SUPFAM" id="SSF57716">
    <property type="entry name" value="Glucocorticoid receptor-like (DNA-binding domain)"/>
    <property type="match status" value="1"/>
</dbReference>
<dbReference type="GO" id="GO:0008534">
    <property type="term" value="F:oxidized purine nucleobase lesion DNA N-glycosylase activity"/>
    <property type="evidence" value="ECO:0007669"/>
    <property type="project" value="UniProtKB-ARBA"/>
</dbReference>
<evidence type="ECO:0000256" key="14">
    <source>
        <dbReference type="ARBA" id="ARBA00044632"/>
    </source>
</evidence>
<keyword evidence="10" id="KW-0234">DNA repair</keyword>
<evidence type="ECO:0000313" key="17">
    <source>
        <dbReference type="EMBL" id="MBD8505691.1"/>
    </source>
</evidence>
<evidence type="ECO:0000256" key="5">
    <source>
        <dbReference type="ARBA" id="ARBA00022763"/>
    </source>
</evidence>
<dbReference type="Pfam" id="PF06827">
    <property type="entry name" value="zf-FPG_IleRS"/>
    <property type="match status" value="1"/>
</dbReference>
<dbReference type="PROSITE" id="PS51066">
    <property type="entry name" value="ZF_FPG_2"/>
    <property type="match status" value="1"/>
</dbReference>
<dbReference type="Proteomes" id="UP000642993">
    <property type="component" value="Unassembled WGS sequence"/>
</dbReference>
<dbReference type="GO" id="GO:0008270">
    <property type="term" value="F:zinc ion binding"/>
    <property type="evidence" value="ECO:0007669"/>
    <property type="project" value="UniProtKB-KW"/>
</dbReference>
<dbReference type="GO" id="GO:0003684">
    <property type="term" value="F:damaged DNA binding"/>
    <property type="evidence" value="ECO:0007669"/>
    <property type="project" value="InterPro"/>
</dbReference>
<dbReference type="SUPFAM" id="SSF81624">
    <property type="entry name" value="N-terminal domain of MutM-like DNA repair proteins"/>
    <property type="match status" value="1"/>
</dbReference>
<keyword evidence="8" id="KW-0862">Zinc</keyword>
<dbReference type="Pfam" id="PF01149">
    <property type="entry name" value="Fapy_DNA_glyco"/>
    <property type="match status" value="1"/>
</dbReference>
<keyword evidence="6 15" id="KW-0863">Zinc-finger</keyword>
<evidence type="ECO:0000256" key="6">
    <source>
        <dbReference type="ARBA" id="ARBA00022771"/>
    </source>
</evidence>
<dbReference type="Gene3D" id="3.20.190.10">
    <property type="entry name" value="MutM-like, N-terminal"/>
    <property type="match status" value="1"/>
</dbReference>
<evidence type="ECO:0000256" key="10">
    <source>
        <dbReference type="ARBA" id="ARBA00023204"/>
    </source>
</evidence>
<sequence length="264" mass="29703">MPEGHTLPRLAAEHTRLLAGEHVRASSPQGRFAEGSRIIDGQAFELAEAWGKHLLHRYEGGTLVHIHLGLYGSFTTLPTPAEPPVGQVRMRLATGSHVIDLRGPTRCELMGQPRLAALLDRLGPDPLRRDAEPGLAWDRVSRSRVPIGALLMDQEVIAGVGNVYRAEVLFRQRIAPHRPGRDLDRRQWNALWSDLVTLMPVGVREGRMITVRPEHDHGAPPYAPGRPRTYVYRRAAEPCRICATTVKQEELRGRKLYWCPRCQR</sequence>
<keyword evidence="4" id="KW-0479">Metal-binding</keyword>
<evidence type="ECO:0000256" key="3">
    <source>
        <dbReference type="ARBA" id="ARBA00012720"/>
    </source>
</evidence>
<keyword evidence="5" id="KW-0227">DNA damage</keyword>
<keyword evidence="13" id="KW-0326">Glycosidase</keyword>
<keyword evidence="18" id="KW-1185">Reference proteome</keyword>
<dbReference type="AlphaFoldDB" id="A0A927JAH2"/>
<evidence type="ECO:0000313" key="18">
    <source>
        <dbReference type="Proteomes" id="UP000642993"/>
    </source>
</evidence>
<dbReference type="EC" id="4.2.99.18" evidence="3"/>
<dbReference type="GO" id="GO:0000703">
    <property type="term" value="F:oxidized pyrimidine nucleobase lesion DNA N-glycosylase activity"/>
    <property type="evidence" value="ECO:0007669"/>
    <property type="project" value="TreeGrafter"/>
</dbReference>
<evidence type="ECO:0000256" key="2">
    <source>
        <dbReference type="ARBA" id="ARBA00009409"/>
    </source>
</evidence>
<dbReference type="Pfam" id="PF06831">
    <property type="entry name" value="H2TH"/>
    <property type="match status" value="1"/>
</dbReference>
<keyword evidence="11" id="KW-0456">Lyase</keyword>
<dbReference type="PANTHER" id="PTHR42697">
    <property type="entry name" value="ENDONUCLEASE 8"/>
    <property type="match status" value="1"/>
</dbReference>
<feature type="domain" description="FPG-type" evidence="16">
    <location>
        <begin position="230"/>
        <end position="264"/>
    </location>
</feature>
<reference evidence="17" key="1">
    <citation type="submission" date="2020-09" db="EMBL/GenBank/DDBJ databases">
        <title>Hoyosella lacisalsi sp. nov., a halotolerant actinobacterium isolated from soil of Lake Gudzhirganskoe.</title>
        <authorList>
            <person name="Yang Q."/>
            <person name="Guo P.Y."/>
            <person name="Liu S.W."/>
            <person name="Li F.N."/>
            <person name="Sun C.H."/>
        </authorList>
    </citation>
    <scope>NUCLEOTIDE SEQUENCE</scope>
    <source>
        <strain evidence="17">G463</strain>
    </source>
</reference>
<comment type="catalytic activity">
    <reaction evidence="14">
        <text>2'-deoxyribonucleotide-(2'-deoxyribose 5'-phosphate)-2'-deoxyribonucleotide-DNA = a 3'-end 2'-deoxyribonucleotide-(2,3-dehydro-2,3-deoxyribose 5'-phosphate)-DNA + a 5'-end 5'-phospho-2'-deoxyribonucleoside-DNA + H(+)</text>
        <dbReference type="Rhea" id="RHEA:66592"/>
        <dbReference type="Rhea" id="RHEA-COMP:13180"/>
        <dbReference type="Rhea" id="RHEA-COMP:16897"/>
        <dbReference type="Rhea" id="RHEA-COMP:17067"/>
        <dbReference type="ChEBI" id="CHEBI:15378"/>
        <dbReference type="ChEBI" id="CHEBI:136412"/>
        <dbReference type="ChEBI" id="CHEBI:157695"/>
        <dbReference type="ChEBI" id="CHEBI:167181"/>
        <dbReference type="EC" id="4.2.99.18"/>
    </reaction>
</comment>
<comment type="cofactor">
    <cofactor evidence="1">
        <name>Zn(2+)</name>
        <dbReference type="ChEBI" id="CHEBI:29105"/>
    </cofactor>
</comment>
<proteinExistence type="inferred from homology"/>
<evidence type="ECO:0000256" key="12">
    <source>
        <dbReference type="ARBA" id="ARBA00023268"/>
    </source>
</evidence>
<gene>
    <name evidence="17" type="ORF">HT102_04220</name>
</gene>
<dbReference type="GO" id="GO:0006979">
    <property type="term" value="P:response to oxidative stress"/>
    <property type="evidence" value="ECO:0007669"/>
    <property type="project" value="UniProtKB-ARBA"/>
</dbReference>
<evidence type="ECO:0000256" key="9">
    <source>
        <dbReference type="ARBA" id="ARBA00023125"/>
    </source>
</evidence>
<dbReference type="EMBL" id="JACYWE010000002">
    <property type="protein sequence ID" value="MBD8505691.1"/>
    <property type="molecule type" value="Genomic_DNA"/>
</dbReference>
<evidence type="ECO:0000256" key="15">
    <source>
        <dbReference type="PROSITE-ProRule" id="PRU00391"/>
    </source>
</evidence>
<accession>A0A927JAH2</accession>
<dbReference type="InterPro" id="IPR012319">
    <property type="entry name" value="FPG_cat"/>
</dbReference>
<dbReference type="GO" id="GO:0003690">
    <property type="term" value="F:double-stranded DNA binding"/>
    <property type="evidence" value="ECO:0007669"/>
    <property type="project" value="UniProtKB-ARBA"/>
</dbReference>